<keyword evidence="4" id="KW-1185">Reference proteome</keyword>
<keyword evidence="2" id="KW-0472">Membrane</keyword>
<evidence type="ECO:0000313" key="3">
    <source>
        <dbReference type="EMBL" id="MBC2889121.1"/>
    </source>
</evidence>
<dbReference type="Proteomes" id="UP000587396">
    <property type="component" value="Unassembled WGS sequence"/>
</dbReference>
<reference evidence="3 4" key="1">
    <citation type="submission" date="2020-08" db="EMBL/GenBank/DDBJ databases">
        <authorList>
            <person name="Liu C."/>
            <person name="Sun Q."/>
        </authorList>
    </citation>
    <scope>NUCLEOTIDE SEQUENCE [LARGE SCALE GENOMIC DNA]</scope>
    <source>
        <strain evidence="3 4">N22</strain>
    </source>
</reference>
<sequence>MNEDEFRERLAAAQDNIKASPELKHRVVAEALRADAAGGENRAAQSHAAPTRRPTRRRPQPAKRAPGAAARARRWALPAAACLVAGALVVAGVPALTSALHGGSSATSSIALDEAAARCGFSVRAYAADGSAPLAPGEGGTVAFDRDLGYRVPGGDDYRTSGFFTGCLFHVEGEGIVRVQANLSSGALYRVTFEDGPTDPDDPRMGELASWKPSSRGTGDYYGGYDFVGGAMVDSESKVSLGKLMGSTIDVSASDDPGIVDGTTSFGFWTNEGEAPENVANESQSPLIDLFDGQTLTVTVTFADGSASTQAIELHVANFEAEVDDGGLRLTTRLATTGEDNDLYAVKSLYGTVVEAGSGSFPFPLDNANDRADEVLPASTFSRVDDMWTYESDKPRATLPEDALVNPDGEIDFDYRYENPAYHYDDPDTPRELSAGLTMSAPSLSLSDTLPDGKTLDDCLFVAEGWLGNAAYMDKCSRELFGYGYNDDGTLTSDEHRYVSTTVTVRNRSDAAVSIWARVLYDFALRYDDGTFDVVRTGYDLDFAATGDTLPSDNPQHVTIAPGGTAQITVLRVLPTYILSSEGLTLMPTGAGSSLARAFVLGAQM</sequence>
<accession>A0A842JF61</accession>
<organism evidence="3 4">
    <name type="scientific">Gordonibacter massiliensis</name>
    <name type="common">ex Traore et al. 2017</name>
    <dbReference type="NCBI Taxonomy" id="1841863"/>
    <lineage>
        <taxon>Bacteria</taxon>
        <taxon>Bacillati</taxon>
        <taxon>Actinomycetota</taxon>
        <taxon>Coriobacteriia</taxon>
        <taxon>Eggerthellales</taxon>
        <taxon>Eggerthellaceae</taxon>
        <taxon>Gordonibacter</taxon>
    </lineage>
</organism>
<comment type="caution">
    <text evidence="3">The sequence shown here is derived from an EMBL/GenBank/DDBJ whole genome shotgun (WGS) entry which is preliminary data.</text>
</comment>
<evidence type="ECO:0000256" key="1">
    <source>
        <dbReference type="SAM" id="MobiDB-lite"/>
    </source>
</evidence>
<proteinExistence type="predicted"/>
<name>A0A842JF61_9ACTN</name>
<protein>
    <submittedName>
        <fullName evidence="3">Uncharacterized protein</fullName>
    </submittedName>
</protein>
<dbReference type="EMBL" id="JACMSE010000004">
    <property type="protein sequence ID" value="MBC2889121.1"/>
    <property type="molecule type" value="Genomic_DNA"/>
</dbReference>
<dbReference type="RefSeq" id="WP_185905006.1">
    <property type="nucleotide sequence ID" value="NZ_JACMSE010000004.1"/>
</dbReference>
<keyword evidence="2" id="KW-1133">Transmembrane helix</keyword>
<evidence type="ECO:0000313" key="4">
    <source>
        <dbReference type="Proteomes" id="UP000587396"/>
    </source>
</evidence>
<dbReference type="AlphaFoldDB" id="A0A842JF61"/>
<feature type="transmembrane region" description="Helical" evidence="2">
    <location>
        <begin position="75"/>
        <end position="96"/>
    </location>
</feature>
<gene>
    <name evidence="3" type="ORF">H7313_07135</name>
</gene>
<feature type="region of interest" description="Disordered" evidence="1">
    <location>
        <begin position="34"/>
        <end position="69"/>
    </location>
</feature>
<evidence type="ECO:0000256" key="2">
    <source>
        <dbReference type="SAM" id="Phobius"/>
    </source>
</evidence>
<keyword evidence="2" id="KW-0812">Transmembrane</keyword>